<dbReference type="AlphaFoldDB" id="Q65UR3"/>
<dbReference type="KEGG" id="msu:MS0690"/>
<sequence length="35" mass="4173">MVSFPQIYLFSAIALFQSACNQHYNLVYHFTNEFQ</sequence>
<protein>
    <submittedName>
        <fullName evidence="1">Uncharacterized protein</fullName>
    </submittedName>
</protein>
<organism evidence="1 2">
    <name type="scientific">Mannheimia succiniciproducens (strain KCTC 0769BP / MBEL55E)</name>
    <dbReference type="NCBI Taxonomy" id="221988"/>
    <lineage>
        <taxon>Bacteria</taxon>
        <taxon>Pseudomonadati</taxon>
        <taxon>Pseudomonadota</taxon>
        <taxon>Gammaproteobacteria</taxon>
        <taxon>Pasteurellales</taxon>
        <taxon>Pasteurellaceae</taxon>
        <taxon>Basfia</taxon>
    </lineage>
</organism>
<evidence type="ECO:0000313" key="2">
    <source>
        <dbReference type="Proteomes" id="UP000000607"/>
    </source>
</evidence>
<dbReference type="HOGENOM" id="CLU_3365753_0_0_6"/>
<keyword evidence="2" id="KW-1185">Reference proteome</keyword>
<evidence type="ECO:0000313" key="1">
    <source>
        <dbReference type="EMBL" id="AAU37297.1"/>
    </source>
</evidence>
<name>Q65UR3_MANSM</name>
<dbReference type="EMBL" id="AE016827">
    <property type="protein sequence ID" value="AAU37297.1"/>
    <property type="molecule type" value="Genomic_DNA"/>
</dbReference>
<gene>
    <name evidence="1" type="ordered locus">MS0690</name>
</gene>
<dbReference type="STRING" id="221988.MS0690"/>
<proteinExistence type="predicted"/>
<accession>Q65UR3</accession>
<dbReference type="Proteomes" id="UP000000607">
    <property type="component" value="Chromosome"/>
</dbReference>
<reference evidence="1 2" key="1">
    <citation type="journal article" date="2004" name="Nat. Biotechnol.">
        <title>The genome sequence of the capnophilic rumen bacterium Mannheimia succiniciproducens.</title>
        <authorList>
            <person name="Hong S.H."/>
            <person name="Kim J.S."/>
            <person name="Lee S.Y."/>
            <person name="In Y.H."/>
            <person name="Choi S.S."/>
            <person name="Rih J.-K."/>
            <person name="Kim C.H."/>
            <person name="Jeong H."/>
            <person name="Hur C.G."/>
            <person name="Kim J.J."/>
        </authorList>
    </citation>
    <scope>NUCLEOTIDE SEQUENCE [LARGE SCALE GENOMIC DNA]</scope>
    <source>
        <strain evidence="2">KCTC 0769BP / MBEL55E</strain>
    </source>
</reference>